<feature type="compositionally biased region" description="Gly residues" evidence="6">
    <location>
        <begin position="1"/>
        <end position="12"/>
    </location>
</feature>
<dbReference type="PANTHER" id="PTHR45790">
    <property type="entry name" value="SIROHEME SYNTHASE-RELATED"/>
    <property type="match status" value="1"/>
</dbReference>
<dbReference type="Gene3D" id="3.40.1010.10">
    <property type="entry name" value="Cobalt-precorrin-4 Transmethylase, Domain 1"/>
    <property type="match status" value="1"/>
</dbReference>
<dbReference type="InterPro" id="IPR014776">
    <property type="entry name" value="4pyrrole_Mease_sub2"/>
</dbReference>
<protein>
    <recommendedName>
        <fullName evidence="1">uroporphyrinogen-III C-methyltransferase</fullName>
        <ecNumber evidence="1">2.1.1.107</ecNumber>
    </recommendedName>
</protein>
<dbReference type="InterPro" id="IPR050161">
    <property type="entry name" value="Siro_Cobalamin_biosynth"/>
</dbReference>
<dbReference type="Gene3D" id="3.30.950.10">
    <property type="entry name" value="Methyltransferase, Cobalt-precorrin-4 Transmethylase, Domain 2"/>
    <property type="match status" value="1"/>
</dbReference>
<keyword evidence="9" id="KW-1185">Reference proteome</keyword>
<evidence type="ECO:0000256" key="6">
    <source>
        <dbReference type="SAM" id="MobiDB-lite"/>
    </source>
</evidence>
<evidence type="ECO:0000313" key="8">
    <source>
        <dbReference type="EMBL" id="WZN64839.1"/>
    </source>
</evidence>
<accession>A0AAX4PFY1</accession>
<organism evidence="8 9">
    <name type="scientific">Chloropicon roscoffensis</name>
    <dbReference type="NCBI Taxonomy" id="1461544"/>
    <lineage>
        <taxon>Eukaryota</taxon>
        <taxon>Viridiplantae</taxon>
        <taxon>Chlorophyta</taxon>
        <taxon>Chloropicophyceae</taxon>
        <taxon>Chloropicales</taxon>
        <taxon>Chloropicaceae</taxon>
        <taxon>Chloropicon</taxon>
    </lineage>
</organism>
<dbReference type="InterPro" id="IPR035996">
    <property type="entry name" value="4pyrrol_Methylase_sf"/>
</dbReference>
<feature type="compositionally biased region" description="Basic and acidic residues" evidence="6">
    <location>
        <begin position="42"/>
        <end position="51"/>
    </location>
</feature>
<feature type="compositionally biased region" description="Polar residues" evidence="6">
    <location>
        <begin position="23"/>
        <end position="32"/>
    </location>
</feature>
<evidence type="ECO:0000256" key="1">
    <source>
        <dbReference type="ARBA" id="ARBA00012162"/>
    </source>
</evidence>
<dbReference type="GO" id="GO:0004851">
    <property type="term" value="F:uroporphyrin-III C-methyltransferase activity"/>
    <property type="evidence" value="ECO:0007669"/>
    <property type="project" value="UniProtKB-EC"/>
</dbReference>
<dbReference type="PROSITE" id="PS00839">
    <property type="entry name" value="SUMT_1"/>
    <property type="match status" value="1"/>
</dbReference>
<evidence type="ECO:0000256" key="5">
    <source>
        <dbReference type="ARBA" id="ARBA00023244"/>
    </source>
</evidence>
<dbReference type="InterPro" id="IPR000878">
    <property type="entry name" value="4pyrrol_Mease"/>
</dbReference>
<dbReference type="SUPFAM" id="SSF53790">
    <property type="entry name" value="Tetrapyrrole methylase"/>
    <property type="match status" value="1"/>
</dbReference>
<evidence type="ECO:0000256" key="3">
    <source>
        <dbReference type="ARBA" id="ARBA00022679"/>
    </source>
</evidence>
<gene>
    <name evidence="8" type="ORF">HKI87_10g63960</name>
</gene>
<feature type="region of interest" description="Disordered" evidence="6">
    <location>
        <begin position="1"/>
        <end position="56"/>
    </location>
</feature>
<reference evidence="8 9" key="1">
    <citation type="submission" date="2024-03" db="EMBL/GenBank/DDBJ databases">
        <title>Complete genome sequence of the green alga Chloropicon roscoffensis RCC1871.</title>
        <authorList>
            <person name="Lemieux C."/>
            <person name="Pombert J.-F."/>
            <person name="Otis C."/>
            <person name="Turmel M."/>
        </authorList>
    </citation>
    <scope>NUCLEOTIDE SEQUENCE [LARGE SCALE GENOMIC DNA]</scope>
    <source>
        <strain evidence="8 9">RCC1871</strain>
    </source>
</reference>
<keyword evidence="4" id="KW-0949">S-adenosyl-L-methionine</keyword>
<feature type="region of interest" description="Disordered" evidence="6">
    <location>
        <begin position="331"/>
        <end position="363"/>
    </location>
</feature>
<evidence type="ECO:0000256" key="4">
    <source>
        <dbReference type="ARBA" id="ARBA00022691"/>
    </source>
</evidence>
<dbReference type="NCBIfam" id="TIGR01469">
    <property type="entry name" value="cobA_cysG_Cterm"/>
    <property type="match status" value="1"/>
</dbReference>
<dbReference type="EC" id="2.1.1.107" evidence="1"/>
<proteinExistence type="predicted"/>
<keyword evidence="3" id="KW-0808">Transferase</keyword>
<dbReference type="InterPro" id="IPR003043">
    <property type="entry name" value="Uropor_MeTrfase_CS"/>
</dbReference>
<dbReference type="FunFam" id="3.40.1010.10:FF:000001">
    <property type="entry name" value="Siroheme synthase"/>
    <property type="match status" value="1"/>
</dbReference>
<dbReference type="FunFam" id="3.30.950.10:FF:000001">
    <property type="entry name" value="Siroheme synthase"/>
    <property type="match status" value="1"/>
</dbReference>
<keyword evidence="2" id="KW-0489">Methyltransferase</keyword>
<keyword evidence="5" id="KW-0627">Porphyrin biosynthesis</keyword>
<dbReference type="InterPro" id="IPR014777">
    <property type="entry name" value="4pyrrole_Mease_sub1"/>
</dbReference>
<dbReference type="GO" id="GO:0032259">
    <property type="term" value="P:methylation"/>
    <property type="evidence" value="ECO:0007669"/>
    <property type="project" value="UniProtKB-KW"/>
</dbReference>
<feature type="compositionally biased region" description="Low complexity" evidence="6">
    <location>
        <begin position="13"/>
        <end position="22"/>
    </location>
</feature>
<feature type="domain" description="Tetrapyrrole methylase" evidence="7">
    <location>
        <begin position="86"/>
        <end position="299"/>
    </location>
</feature>
<dbReference type="Proteomes" id="UP001472866">
    <property type="component" value="Chromosome 10"/>
</dbReference>
<evidence type="ECO:0000256" key="2">
    <source>
        <dbReference type="ARBA" id="ARBA00022603"/>
    </source>
</evidence>
<sequence>MRTGVAGRGAPRGGQRAAAPTPSRAQRPSRNLGTLVRRGLHQNHEDHDRASGEAFAPGTLDDYLRRLEAAAPSPSSPSSSSGPNLVHLVGTGPGDPELLTLKAVRLLQTADVVLYDRLISSEVLEYAASDALMIYVGKERGLHTRSQDEIHELLYRFCASGKTVVRLKGGDPYVFGRGGEELDYLQRRGVEVACVPGITAASGISSALGIPLTHRGIADNVQFITGHLRGEFTEEKLRELANKVAFENTTIVIYMGLSSLPQMSRELMDHGMDPETAAVAVERGTMANQRTVFAPLGSLTEMVEDAALESPTLIVVGNVVTLCPLWRERRGEEVADKDVQKEMKEKRAGGERGTGQKGEALLQ</sequence>
<dbReference type="Pfam" id="PF00590">
    <property type="entry name" value="TP_methylase"/>
    <property type="match status" value="1"/>
</dbReference>
<dbReference type="NCBIfam" id="NF004790">
    <property type="entry name" value="PRK06136.1"/>
    <property type="match status" value="1"/>
</dbReference>
<dbReference type="AlphaFoldDB" id="A0AAX4PFY1"/>
<dbReference type="PANTHER" id="PTHR45790:SF3">
    <property type="entry name" value="S-ADENOSYL-L-METHIONINE-DEPENDENT UROPORPHYRINOGEN III METHYLTRANSFERASE, CHLOROPLASTIC"/>
    <property type="match status" value="1"/>
</dbReference>
<dbReference type="EMBL" id="CP151510">
    <property type="protein sequence ID" value="WZN64839.1"/>
    <property type="molecule type" value="Genomic_DNA"/>
</dbReference>
<dbReference type="GO" id="GO:0019354">
    <property type="term" value="P:siroheme biosynthetic process"/>
    <property type="evidence" value="ECO:0007669"/>
    <property type="project" value="InterPro"/>
</dbReference>
<evidence type="ECO:0000313" key="9">
    <source>
        <dbReference type="Proteomes" id="UP001472866"/>
    </source>
</evidence>
<dbReference type="InterPro" id="IPR006366">
    <property type="entry name" value="CobA/CysG_C"/>
</dbReference>
<feature type="compositionally biased region" description="Basic and acidic residues" evidence="6">
    <location>
        <begin position="331"/>
        <end position="350"/>
    </location>
</feature>
<dbReference type="CDD" id="cd11642">
    <property type="entry name" value="SUMT"/>
    <property type="match status" value="1"/>
</dbReference>
<evidence type="ECO:0000259" key="7">
    <source>
        <dbReference type="Pfam" id="PF00590"/>
    </source>
</evidence>
<name>A0AAX4PFY1_9CHLO</name>